<dbReference type="OrthoDB" id="2674494at2759"/>
<dbReference type="Proteomes" id="UP000823399">
    <property type="component" value="Unassembled WGS sequence"/>
</dbReference>
<reference evidence="2" key="1">
    <citation type="journal article" date="2020" name="New Phytol.">
        <title>Comparative genomics reveals dynamic genome evolution in host specialist ectomycorrhizal fungi.</title>
        <authorList>
            <person name="Lofgren L.A."/>
            <person name="Nguyen N.H."/>
            <person name="Vilgalys R."/>
            <person name="Ruytinx J."/>
            <person name="Liao H.L."/>
            <person name="Branco S."/>
            <person name="Kuo A."/>
            <person name="LaButti K."/>
            <person name="Lipzen A."/>
            <person name="Andreopoulos W."/>
            <person name="Pangilinan J."/>
            <person name="Riley R."/>
            <person name="Hundley H."/>
            <person name="Na H."/>
            <person name="Barry K."/>
            <person name="Grigoriev I.V."/>
            <person name="Stajich J.E."/>
            <person name="Kennedy P.G."/>
        </authorList>
    </citation>
    <scope>NUCLEOTIDE SEQUENCE</scope>
    <source>
        <strain evidence="2">FC423</strain>
    </source>
</reference>
<proteinExistence type="predicted"/>
<evidence type="ECO:0000313" key="2">
    <source>
        <dbReference type="EMBL" id="KAG2088493.1"/>
    </source>
</evidence>
<evidence type="ECO:0000313" key="3">
    <source>
        <dbReference type="Proteomes" id="UP000823399"/>
    </source>
</evidence>
<organism evidence="2 3">
    <name type="scientific">Suillus discolor</name>
    <dbReference type="NCBI Taxonomy" id="1912936"/>
    <lineage>
        <taxon>Eukaryota</taxon>
        <taxon>Fungi</taxon>
        <taxon>Dikarya</taxon>
        <taxon>Basidiomycota</taxon>
        <taxon>Agaricomycotina</taxon>
        <taxon>Agaricomycetes</taxon>
        <taxon>Agaricomycetidae</taxon>
        <taxon>Boletales</taxon>
        <taxon>Suillineae</taxon>
        <taxon>Suillaceae</taxon>
        <taxon>Suillus</taxon>
    </lineage>
</organism>
<feature type="region of interest" description="Disordered" evidence="1">
    <location>
        <begin position="127"/>
        <end position="161"/>
    </location>
</feature>
<keyword evidence="3" id="KW-1185">Reference proteome</keyword>
<protein>
    <submittedName>
        <fullName evidence="2">Uncharacterized protein</fullName>
    </submittedName>
</protein>
<gene>
    <name evidence="2" type="ORF">F5147DRAFT_789471</name>
</gene>
<dbReference type="AlphaFoldDB" id="A0A9P7ETL2"/>
<accession>A0A9P7ETL2</accession>
<dbReference type="EMBL" id="JABBWM010000121">
    <property type="protein sequence ID" value="KAG2088493.1"/>
    <property type="molecule type" value="Genomic_DNA"/>
</dbReference>
<dbReference type="RefSeq" id="XP_041285558.1">
    <property type="nucleotide sequence ID" value="XM_041443019.1"/>
</dbReference>
<feature type="compositionally biased region" description="Basic and acidic residues" evidence="1">
    <location>
        <begin position="127"/>
        <end position="136"/>
    </location>
</feature>
<dbReference type="GeneID" id="64705278"/>
<evidence type="ECO:0000256" key="1">
    <source>
        <dbReference type="SAM" id="MobiDB-lite"/>
    </source>
</evidence>
<feature type="compositionally biased region" description="Polar residues" evidence="1">
    <location>
        <begin position="137"/>
        <end position="146"/>
    </location>
</feature>
<comment type="caution">
    <text evidence="2">The sequence shown here is derived from an EMBL/GenBank/DDBJ whole genome shotgun (WGS) entry which is preliminary data.</text>
</comment>
<sequence>MMRSFWQHVNKPGARKRLLKKAHTVDTRGDERKRRVAQANYDKERVRKNKQLDVQRKGRRNAAKAKLTAVVPRLTLAEVEKLRIDEINLQIRWHRQFDKDVPAAKNTPSGKAKRIKVLMDAVGRYVRGEMHPKNDTQESMEQSDGNDAQGMPRCEDEHDDE</sequence>
<name>A0A9P7ETL2_9AGAM</name>